<reference evidence="2 3" key="1">
    <citation type="journal article" date="2011" name="Mol. Biol. Evol.">
        <title>Comparative genomic analysis of fruiting body formation in Myxococcales.</title>
        <authorList>
            <person name="Huntley S."/>
            <person name="Hamann N."/>
            <person name="Wegener-Feldbrugge S."/>
            <person name="Treuner-Lange A."/>
            <person name="Kube M."/>
            <person name="Reinhardt R."/>
            <person name="Klages S."/>
            <person name="Muller R."/>
            <person name="Ronning C.M."/>
            <person name="Nierman W.C."/>
            <person name="Sogaard-Andersen L."/>
        </authorList>
    </citation>
    <scope>NUCLEOTIDE SEQUENCE [LARGE SCALE GENOMIC DNA]</scope>
    <source>
        <strain evidence="2 3">DW4/3-1</strain>
    </source>
</reference>
<dbReference type="KEGG" id="sur:STAUR_3259"/>
<keyword evidence="3" id="KW-1185">Reference proteome</keyword>
<dbReference type="HOGENOM" id="CLU_1524234_0_0_7"/>
<feature type="chain" id="PRO_5003169732" evidence="1">
    <location>
        <begin position="36"/>
        <end position="176"/>
    </location>
</feature>
<organism evidence="2 3">
    <name type="scientific">Stigmatella aurantiaca (strain DW4/3-1)</name>
    <dbReference type="NCBI Taxonomy" id="378806"/>
    <lineage>
        <taxon>Bacteria</taxon>
        <taxon>Pseudomonadati</taxon>
        <taxon>Myxococcota</taxon>
        <taxon>Myxococcia</taxon>
        <taxon>Myxococcales</taxon>
        <taxon>Cystobacterineae</taxon>
        <taxon>Archangiaceae</taxon>
        <taxon>Stigmatella</taxon>
    </lineage>
</organism>
<sequence>MLRSRAHPHAFTMRCTSIMSARLAVLLSAALLSSACEITTQLGQECLLIKQDPNNPGESTAILEREILPGQDFISFGVTDCEDLVCVRDANFAADPNPDAQAKGYCSQDCVEGSGKSGCSVTDTSVAENIRNRITCRSLLLDQASLERLRQEDPVAYRRTFGENNSPYFCAVELTP</sequence>
<feature type="signal peptide" evidence="1">
    <location>
        <begin position="1"/>
        <end position="35"/>
    </location>
</feature>
<dbReference type="Proteomes" id="UP000001351">
    <property type="component" value="Chromosome"/>
</dbReference>
<dbReference type="eggNOG" id="ENOG5031HW5">
    <property type="taxonomic scope" value="Bacteria"/>
</dbReference>
<proteinExistence type="predicted"/>
<gene>
    <name evidence="2" type="primary">agmO</name>
    <name evidence="2" type="ordered locus">STAUR_3259</name>
</gene>
<evidence type="ECO:0000313" key="2">
    <source>
        <dbReference type="EMBL" id="ADO71051.1"/>
    </source>
</evidence>
<dbReference type="EMBL" id="CP002271">
    <property type="protein sequence ID" value="ADO71051.1"/>
    <property type="molecule type" value="Genomic_DNA"/>
</dbReference>
<name>E3FX00_STIAD</name>
<keyword evidence="1" id="KW-0732">Signal</keyword>
<dbReference type="NCBIfam" id="NF033754">
    <property type="entry name" value="gliding_CglC"/>
    <property type="match status" value="1"/>
</dbReference>
<evidence type="ECO:0000256" key="1">
    <source>
        <dbReference type="SAM" id="SignalP"/>
    </source>
</evidence>
<protein>
    <submittedName>
        <fullName evidence="2">Adventurous gliding motility protein AgmO</fullName>
    </submittedName>
</protein>
<dbReference type="STRING" id="378806.STAUR_3259"/>
<dbReference type="AlphaFoldDB" id="E3FX00"/>
<evidence type="ECO:0000313" key="3">
    <source>
        <dbReference type="Proteomes" id="UP000001351"/>
    </source>
</evidence>
<accession>E3FX00</accession>